<feature type="domain" description="Glycosyl hydrolase family 31 C-terminal" evidence="6">
    <location>
        <begin position="2002"/>
        <end position="2057"/>
    </location>
</feature>
<name>A0A835L8Z3_SPOEX</name>
<evidence type="ECO:0000259" key="5">
    <source>
        <dbReference type="Pfam" id="PF01055"/>
    </source>
</evidence>
<dbReference type="GO" id="GO:0004553">
    <property type="term" value="F:hydrolase activity, hydrolyzing O-glycosyl compounds"/>
    <property type="evidence" value="ECO:0007669"/>
    <property type="project" value="InterPro"/>
</dbReference>
<evidence type="ECO:0000256" key="1">
    <source>
        <dbReference type="ARBA" id="ARBA00007806"/>
    </source>
</evidence>
<dbReference type="Gene3D" id="2.60.40.1180">
    <property type="entry name" value="Golgi alpha-mannosidase II"/>
    <property type="match status" value="2"/>
</dbReference>
<keyword evidence="3" id="KW-0326">Glycosidase</keyword>
<dbReference type="InterPro" id="IPR050985">
    <property type="entry name" value="Alpha-glycosidase_related"/>
</dbReference>
<keyword evidence="8" id="KW-1185">Reference proteome</keyword>
<protein>
    <submittedName>
        <fullName evidence="7">Uncharacterized protein</fullName>
    </submittedName>
</protein>
<keyword evidence="2" id="KW-0378">Hydrolase</keyword>
<evidence type="ECO:0000313" key="8">
    <source>
        <dbReference type="Proteomes" id="UP000648187"/>
    </source>
</evidence>
<evidence type="ECO:0000256" key="2">
    <source>
        <dbReference type="ARBA" id="ARBA00022801"/>
    </source>
</evidence>
<feature type="domain" description="Glycoside hydrolase family 31 TIM barrel" evidence="5">
    <location>
        <begin position="1904"/>
        <end position="1985"/>
    </location>
</feature>
<dbReference type="InterPro" id="IPR017853">
    <property type="entry name" value="GH"/>
</dbReference>
<dbReference type="PANTHER" id="PTHR43053:SF4">
    <property type="entry name" value="MYOGENESIS-REGULATING GLYCOSIDASE"/>
    <property type="match status" value="1"/>
</dbReference>
<dbReference type="PANTHER" id="PTHR43053">
    <property type="entry name" value="GLYCOSIDASE FAMILY 31"/>
    <property type="match status" value="1"/>
</dbReference>
<evidence type="ECO:0000313" key="7">
    <source>
        <dbReference type="EMBL" id="KAF9424544.1"/>
    </source>
</evidence>
<gene>
    <name evidence="7" type="ORF">HW555_000355</name>
</gene>
<feature type="region of interest" description="Disordered" evidence="4">
    <location>
        <begin position="2093"/>
        <end position="2117"/>
    </location>
</feature>
<dbReference type="Pfam" id="PF01055">
    <property type="entry name" value="Glyco_hydro_31_2nd"/>
    <property type="match status" value="4"/>
</dbReference>
<dbReference type="InterPro" id="IPR013780">
    <property type="entry name" value="Glyco_hydro_b"/>
</dbReference>
<evidence type="ECO:0000256" key="4">
    <source>
        <dbReference type="SAM" id="MobiDB-lite"/>
    </source>
</evidence>
<dbReference type="CDD" id="cd06592">
    <property type="entry name" value="GH31_NET37"/>
    <property type="match status" value="3"/>
</dbReference>
<organism evidence="7 8">
    <name type="scientific">Spodoptera exigua</name>
    <name type="common">Beet armyworm</name>
    <name type="synonym">Noctua fulgens</name>
    <dbReference type="NCBI Taxonomy" id="7107"/>
    <lineage>
        <taxon>Eukaryota</taxon>
        <taxon>Metazoa</taxon>
        <taxon>Ecdysozoa</taxon>
        <taxon>Arthropoda</taxon>
        <taxon>Hexapoda</taxon>
        <taxon>Insecta</taxon>
        <taxon>Pterygota</taxon>
        <taxon>Neoptera</taxon>
        <taxon>Endopterygota</taxon>
        <taxon>Lepidoptera</taxon>
        <taxon>Glossata</taxon>
        <taxon>Ditrysia</taxon>
        <taxon>Noctuoidea</taxon>
        <taxon>Noctuidae</taxon>
        <taxon>Amphipyrinae</taxon>
        <taxon>Spodoptera</taxon>
    </lineage>
</organism>
<dbReference type="EMBL" id="JACKWZ010000002">
    <property type="protein sequence ID" value="KAF9424544.1"/>
    <property type="molecule type" value="Genomic_DNA"/>
</dbReference>
<feature type="domain" description="Glycosyl hydrolase family 31 C-terminal" evidence="6">
    <location>
        <begin position="1290"/>
        <end position="1349"/>
    </location>
</feature>
<feature type="non-terminal residue" evidence="7">
    <location>
        <position position="2117"/>
    </location>
</feature>
<feature type="domain" description="Glycoside hydrolase family 31 TIM barrel" evidence="5">
    <location>
        <begin position="308"/>
        <end position="614"/>
    </location>
</feature>
<evidence type="ECO:0000256" key="3">
    <source>
        <dbReference type="ARBA" id="ARBA00023295"/>
    </source>
</evidence>
<dbReference type="SUPFAM" id="SSF51445">
    <property type="entry name" value="(Trans)glycosidases"/>
    <property type="match status" value="3"/>
</dbReference>
<feature type="domain" description="Glycoside hydrolase family 31 TIM barrel" evidence="5">
    <location>
        <begin position="986"/>
        <end position="1281"/>
    </location>
</feature>
<dbReference type="Proteomes" id="UP000648187">
    <property type="component" value="Unassembled WGS sequence"/>
</dbReference>
<comment type="caution">
    <text evidence="7">The sequence shown here is derived from an EMBL/GenBank/DDBJ whole genome shotgun (WGS) entry which is preliminary data.</text>
</comment>
<proteinExistence type="inferred from homology"/>
<dbReference type="Pfam" id="PF21365">
    <property type="entry name" value="Glyco_hydro_31_3rd"/>
    <property type="match status" value="3"/>
</dbReference>
<feature type="domain" description="Glycoside hydrolase family 31 TIM barrel" evidence="5">
    <location>
        <begin position="1692"/>
        <end position="1840"/>
    </location>
</feature>
<dbReference type="SUPFAM" id="SSF51011">
    <property type="entry name" value="Glycosyl hydrolase domain"/>
    <property type="match status" value="3"/>
</dbReference>
<sequence>CVSERAAADCYIASCGLDCRSAGGPPCPRVPRSLPPARERRGDVETDNVKKTAVDTHRWDVMAALRAFLFFLTLGARAHTAAITEAPSVRADDVTLTLEPILTGGFHLVLTNENQREVFGQIGRTLVAPFTVTDVDGGLLVRIGNVNLTINTLYEAATQARGIKFSWEADQYTRLEDCIDFGTKHWYAGPMQVDQLYPVETATQVYRPSYIQETDNGAIMERYWLNSVGEYIIVHDKVPLFVDYKNILNNHLCFGAQLAGPYSTNRPRTILAYDMWFLSDVKAAHKHAIANYLGKPSGTPDFLMVQHPIWSTWAQYSREINETKLLDFAQQIRDNGFNNSQFEIDDQWETCYGSLVVNEEKFPDFKQTVQDLKDMGYRVTIWAHPFINRNCDPWFSEAVERGFFVMDESLSTNTSWWNNNGTNAGYIDFTNPKAADWYHDRLKDVLDTYGIDSVKFDAGEASFAPEVAIQTGEIEFQPHHLVQQYAKICADFGNMVEVRAGFRTQDLPIYVRMVDRDSIWGLNNGLATVITTTFQMNLNGYPFVLPDMIGGNGYNLDHEQADLPTKELFIRWVQANTFLPVMQFSFAPWNFDEETVQISKKYTDLHAEYADVIFEAMEAAVDDGTPVNTPLWWIAPHDEEALVIWDEYLLAETVLVAPVLTEGARSRDIYLPAGVWYEEGDLEKPIEGPTWIRNYPAPLDVLPYFVRDKSVSHDSSVSLYTSAILVVLGLITNIIVVFAALVACAQALNQTIFDVAGSKAVFLTDGVGGFRIVLQRGTNAPENIAWIGRDYPMPSTVVSTTPLVLRYDDYNTTLSISSTAVTGKRRGQLNRLTKQYRYTYICPKHHLHFKREIFVGTHHWYGGPQQKEQYWPIQNLNFSEYSYVTKEADNCGVAERYWLNSAGLFYYFDKKVPLFVDSKNLVNNSACFIAKVQPPYSSKRTRNYLIYDIAIFEDVRKAHEYAVEKYLKKPTGYPDELMIKYPIWSTWARYKRDVNNIVVLEFADEITKHGFPNSQFELDDLWEICYGSMTVNTTRFPSMKDTIATLRQKGYRTTMWAHPFLNKGCEPWYTNAKNLGYIVSSETGNVDTSWWNNNGTIGSYIDFSKEVVRKWYMERLIRLQNETGVDAYKFDGGETSWSPSVAVLQGDIYEHPNIITTDYVRTVAAFGSLVEVRVGFGTQDLPIFVRMIDKDTYWDFRNGLATLITTLFQMNINGYPLVLPDMIGGNGYNEAPSRELFVRWLQANTFMPSLQFSYVPWDYDEEIVNISKKFVNLHAEYAPAIIAACKKAVKYLLGETILVAPVVTNNARSRDIYLPAGTWYEQGDKSKVITGPITLKNYSAPLDTLPFFILKSNTVTPVYSALLVLLGVISSLRLTVLKYGHLKRILSYQILRKLREICKCDGNEQRLLIKLVLLLSGDNATNMSVLLINLITSLRTPVGLCPADKMLVFGNLAFAALVAWAHAIDICILDSPNVKAEIENNPLGGYNIVLDRRGLSEVIAVVGRRTGAIKDVVEDGDVVIQFSNDTTVRISSEEVVGERNGYIITFTWEAPKGVSLEDCVNLGSRHWYGGPQQKRQYWPIERLVLPNYSYVTKEADNCGVAEPYWLNSEGIFYYFDKKVPLFVDQNNLEKNAACFIAQIKSPYSNKRAKTDLIYAIGIFDDARKAHEYAVEKYLEKPKGIPDERMITYPIWSTWARDDNHNTVLQFADEITKNGFPNSQLEIDDLWETCYGSQTVDVARFPNIRNTMAILRAKGYRVTLWTHPFINKGCEPWYSEAKSKGYLVASEYGSVETSWWNDNDTTTAYIDFTKPAARQWYLDRLHLLKNTSGVDSFKFDGGESSWSPHIPVLQGDIRDQPGVISADYVRTVAQFGPLVEVRVGYRTQDLPVFIRMIDKDTYWTFENGLPTLITTLLQMNMNGYPLVLPDMIGGNGYNEPPTKELFIRWLQANTFMPSMQFSYVPWEFDNETVAISKKFVQLHAQYAPAIIAACRRAVTHGEPVNPPNILVAPVIERTARERDVYLPAGTWLQQGDPARPVQGGDWIRHYPAPLDTLPYFIKIISGLDLGILYLRTWICKDQYAAASNLAGSGAAAAAERKRSGHRRPVLETSGRQADRASL</sequence>
<dbReference type="InterPro" id="IPR048395">
    <property type="entry name" value="Glyco_hydro_31_C"/>
</dbReference>
<dbReference type="InterPro" id="IPR000322">
    <property type="entry name" value="Glyco_hydro_31_TIM"/>
</dbReference>
<accession>A0A835L8Z3</accession>
<reference evidence="7" key="1">
    <citation type="submission" date="2020-08" db="EMBL/GenBank/DDBJ databases">
        <title>Spodoptera exigua strain:BAW_Kor-Di-RS1 Genome sequencing and assembly.</title>
        <authorList>
            <person name="Kim J."/>
            <person name="Nam H.Y."/>
            <person name="Kwon M."/>
            <person name="Choi J.H."/>
            <person name="Cho S.R."/>
            <person name="Kim G.-H."/>
        </authorList>
    </citation>
    <scope>NUCLEOTIDE SEQUENCE</scope>
    <source>
        <strain evidence="7">BAW_Kor-Di-RS1</strain>
        <tissue evidence="7">Whole-body</tissue>
    </source>
</reference>
<evidence type="ECO:0000259" key="6">
    <source>
        <dbReference type="Pfam" id="PF21365"/>
    </source>
</evidence>
<comment type="similarity">
    <text evidence="1">Belongs to the glycosyl hydrolase 31 family.</text>
</comment>
<dbReference type="GO" id="GO:0005975">
    <property type="term" value="P:carbohydrate metabolic process"/>
    <property type="evidence" value="ECO:0007669"/>
    <property type="project" value="InterPro"/>
</dbReference>
<dbReference type="Gene3D" id="2.60.40.4040">
    <property type="match status" value="1"/>
</dbReference>
<feature type="domain" description="Glycosyl hydrolase family 31 C-terminal" evidence="6">
    <location>
        <begin position="624"/>
        <end position="711"/>
    </location>
</feature>
<dbReference type="Gene3D" id="3.20.20.80">
    <property type="entry name" value="Glycosidases"/>
    <property type="match status" value="3"/>
</dbReference>